<comment type="caution">
    <text evidence="1">The sequence shown here is derived from an EMBL/GenBank/DDBJ whole genome shotgun (WGS) entry which is preliminary data.</text>
</comment>
<gene>
    <name evidence="1" type="ORF">CWO07_10605</name>
</gene>
<reference evidence="1 2" key="1">
    <citation type="submission" date="2017-11" db="EMBL/GenBank/DDBJ databases">
        <title>Population delineation of vibrios coincides with oyster pathogenicity.</title>
        <authorList>
            <person name="Bruto M."/>
            <person name="Labreuche Y."/>
            <person name="James A."/>
            <person name="Piel D."/>
            <person name="Chenivesse S."/>
            <person name="Petton B."/>
            <person name="Polz M.F."/>
            <person name="Le Roux F."/>
        </authorList>
    </citation>
    <scope>NUCLEOTIDE SEQUENCE [LARGE SCALE GENOMIC DNA]</scope>
    <source>
        <strain evidence="1 2">FF_144</strain>
    </source>
</reference>
<name>A0A2T5EW74_VIBSP</name>
<dbReference type="Proteomes" id="UP000244197">
    <property type="component" value="Unassembled WGS sequence"/>
</dbReference>
<proteinExistence type="predicted"/>
<dbReference type="EMBL" id="PIFK01000018">
    <property type="protein sequence ID" value="PTP35369.1"/>
    <property type="molecule type" value="Genomic_DNA"/>
</dbReference>
<evidence type="ECO:0000313" key="1">
    <source>
        <dbReference type="EMBL" id="PTP35369.1"/>
    </source>
</evidence>
<dbReference type="RefSeq" id="WP_108187673.1">
    <property type="nucleotide sequence ID" value="NZ_PIFK01000018.1"/>
</dbReference>
<protein>
    <submittedName>
        <fullName evidence="1">Uncharacterized protein</fullName>
    </submittedName>
</protein>
<organism evidence="1 2">
    <name type="scientific">Vibrio splendidus</name>
    <dbReference type="NCBI Taxonomy" id="29497"/>
    <lineage>
        <taxon>Bacteria</taxon>
        <taxon>Pseudomonadati</taxon>
        <taxon>Pseudomonadota</taxon>
        <taxon>Gammaproteobacteria</taxon>
        <taxon>Vibrionales</taxon>
        <taxon>Vibrionaceae</taxon>
        <taxon>Vibrio</taxon>
    </lineage>
</organism>
<sequence length="161" mass="18306">MSDKLSSLESLLDNAFTPRIAERLQEAELQLADAKALLSAEQLRVSTQQNREQIVLGLEPLESIGDRRAFNSKLRTVIDRIEMIEHPHRKGSALVYFISDRPVMEQHFTKLKGAHGTGSEVYELHVDDVPTYLGRTNSKKQLEFIIDETEDILSFMPTQLV</sequence>
<evidence type="ECO:0000313" key="2">
    <source>
        <dbReference type="Proteomes" id="UP000244197"/>
    </source>
</evidence>
<dbReference type="AlphaFoldDB" id="A0A2T5EW74"/>
<accession>A0A2T5EW74</accession>